<accession>A0A2H0TKK8</accession>
<dbReference type="AlphaFoldDB" id="A0A2H0TKK8"/>
<name>A0A2H0TKK8_9BACT</name>
<dbReference type="InterPro" id="IPR058240">
    <property type="entry name" value="rSAM_sf"/>
</dbReference>
<gene>
    <name evidence="1" type="ORF">COU41_00385</name>
</gene>
<dbReference type="SUPFAM" id="SSF102114">
    <property type="entry name" value="Radical SAM enzymes"/>
    <property type="match status" value="1"/>
</dbReference>
<sequence>MLKNIKRLIELSSKYNIPTEDLLLLDLNLSGIKLELQSRRVRFELKSINKDIFSLAHSKNIYDFYLALPTVDHSPYFFKDGYLFFDNHLIGKALGITEDYCDASYPRREGTALNLNPNSTTSCKEGCKFCYVAFQVPKDRERMLSSNKLRNFLENWIERFDIPDLSHLIQVAVVTAIFPGEKEVVDFLKMARNVLNEFLFNGELLYFGSQITSKKNIVELEKVKPLKICFSLECFDNKNRNYFLGPVKHSVYPNDIKKIMNYANNMGIRTNFSYIVGLESLETIKKGFCDFLPYINSFPIVNTLQIHKGQEKLEIRHSKAEKIDYYIKARKIIEDIFMKTTLRPRPWENYRSLWYLKFDEEFLTDVRTPLPLEHKLFDEIVASKQHKKT</sequence>
<protein>
    <recommendedName>
        <fullName evidence="3">Radical SAM core domain-containing protein</fullName>
    </recommendedName>
</protein>
<reference evidence="2" key="1">
    <citation type="submission" date="2017-09" db="EMBL/GenBank/DDBJ databases">
        <title>Depth-based differentiation of microbial function through sediment-hosted aquifers and enrichment of novel symbionts in the deep terrestrial subsurface.</title>
        <authorList>
            <person name="Probst A.J."/>
            <person name="Ladd B."/>
            <person name="Jarett J.K."/>
            <person name="Geller-Mcgrath D.E."/>
            <person name="Sieber C.M.K."/>
            <person name="Emerson J.B."/>
            <person name="Anantharaman K."/>
            <person name="Thomas B.C."/>
            <person name="Malmstrom R."/>
            <person name="Stieglmeier M."/>
            <person name="Klingl A."/>
            <person name="Woyke T."/>
            <person name="Ryan C.M."/>
            <person name="Banfield J.F."/>
        </authorList>
    </citation>
    <scope>NUCLEOTIDE SEQUENCE [LARGE SCALE GENOMIC DNA]</scope>
</reference>
<dbReference type="Proteomes" id="UP000237006">
    <property type="component" value="Unassembled WGS sequence"/>
</dbReference>
<evidence type="ECO:0008006" key="3">
    <source>
        <dbReference type="Google" id="ProtNLM"/>
    </source>
</evidence>
<proteinExistence type="predicted"/>
<evidence type="ECO:0000313" key="2">
    <source>
        <dbReference type="Proteomes" id="UP000237006"/>
    </source>
</evidence>
<organism evidence="1 2">
    <name type="scientific">Candidatus Nealsonbacteria bacterium CG10_big_fil_rev_8_21_14_0_10_36_228</name>
    <dbReference type="NCBI Taxonomy" id="1974708"/>
    <lineage>
        <taxon>Bacteria</taxon>
        <taxon>Candidatus Nealsoniibacteriota</taxon>
    </lineage>
</organism>
<comment type="caution">
    <text evidence="1">The sequence shown here is derived from an EMBL/GenBank/DDBJ whole genome shotgun (WGS) entry which is preliminary data.</text>
</comment>
<dbReference type="EMBL" id="PFCI01000008">
    <property type="protein sequence ID" value="PIR72428.1"/>
    <property type="molecule type" value="Genomic_DNA"/>
</dbReference>
<evidence type="ECO:0000313" key="1">
    <source>
        <dbReference type="EMBL" id="PIR72428.1"/>
    </source>
</evidence>